<protein>
    <submittedName>
        <fullName evidence="1">Uncharacterized protein</fullName>
    </submittedName>
</protein>
<accession>A0A150NK11</accession>
<evidence type="ECO:0000313" key="2">
    <source>
        <dbReference type="Proteomes" id="UP000075618"/>
    </source>
</evidence>
<sequence>MQLSPAVRTKSIVFILLFSANPSCRAFSTKSSNDLDLGNKNSKICSIFLEKVMLKNSFE</sequence>
<proteinExistence type="predicted"/>
<name>A0A150NK11_STRMT</name>
<comment type="caution">
    <text evidence="1">The sequence shown here is derived from an EMBL/GenBank/DDBJ whole genome shotgun (WGS) entry which is preliminary data.</text>
</comment>
<dbReference type="AlphaFoldDB" id="A0A150NK11"/>
<dbReference type="EMBL" id="LROT01000021">
    <property type="protein sequence ID" value="KYF33777.1"/>
    <property type="molecule type" value="Genomic_DNA"/>
</dbReference>
<evidence type="ECO:0000313" key="1">
    <source>
        <dbReference type="EMBL" id="KYF33777.1"/>
    </source>
</evidence>
<dbReference type="Proteomes" id="UP000075618">
    <property type="component" value="Unassembled WGS sequence"/>
</dbReference>
<organism evidence="1 2">
    <name type="scientific">Streptococcus mitis</name>
    <dbReference type="NCBI Taxonomy" id="28037"/>
    <lineage>
        <taxon>Bacteria</taxon>
        <taxon>Bacillati</taxon>
        <taxon>Bacillota</taxon>
        <taxon>Bacilli</taxon>
        <taxon>Lactobacillales</taxon>
        <taxon>Streptococcaceae</taxon>
        <taxon>Streptococcus</taxon>
        <taxon>Streptococcus mitis group</taxon>
    </lineage>
</organism>
<gene>
    <name evidence="1" type="ORF">SMI10712_01631</name>
</gene>
<reference evidence="1 2" key="1">
    <citation type="submission" date="2016-01" db="EMBL/GenBank/DDBJ databases">
        <title>Highly variable Streptococcus oralis are common among viridans streptococci isolated from primates.</title>
        <authorList>
            <person name="Denapaite D."/>
            <person name="Rieger M."/>
            <person name="Koendgen S."/>
            <person name="Brueckner R."/>
            <person name="Ochigava I."/>
            <person name="Kappeler P."/>
            <person name="Maetz-Rensing K."/>
            <person name="Leendertz F."/>
            <person name="Hakenbeck R."/>
        </authorList>
    </citation>
    <scope>NUCLEOTIDE SEQUENCE [LARGE SCALE GENOMIC DNA]</scope>
    <source>
        <strain evidence="1 2">10712</strain>
    </source>
</reference>